<dbReference type="EMBL" id="CAJJDN010000199">
    <property type="protein sequence ID" value="CAD8128881.1"/>
    <property type="molecule type" value="Genomic_DNA"/>
</dbReference>
<comment type="caution">
    <text evidence="1">The sequence shown here is derived from an EMBL/GenBank/DDBJ whole genome shotgun (WGS) entry which is preliminary data.</text>
</comment>
<evidence type="ECO:0000313" key="1">
    <source>
        <dbReference type="EMBL" id="CAD8128881.1"/>
    </source>
</evidence>
<dbReference type="Proteomes" id="UP000692954">
    <property type="component" value="Unassembled WGS sequence"/>
</dbReference>
<gene>
    <name evidence="1" type="ORF">PSON_ATCC_30995.1.T1990026</name>
</gene>
<sequence length="212" mass="25122">MIKINENYNYLNLTIKIINLLLVEVTIFLQNVVKHFSHLFVQYQNLKKLDLKLKTNNINQVLSKMVNQSLQKLPYFSHLIIIFQNYPLCNEGLFELGEGYHNQIVNKGQGYGGICKKFIEMIEIKIIKFDIMEQFNYKEKLIGLKMMEQEGELIQNCYNLVQPMIYQLNFLPLNNFKRYSLSEAQHTDKPQLSKFNCFAYDFISEQDLDQQN</sequence>
<evidence type="ECO:0000313" key="2">
    <source>
        <dbReference type="Proteomes" id="UP000692954"/>
    </source>
</evidence>
<name>A0A8S1RJW9_9CILI</name>
<keyword evidence="2" id="KW-1185">Reference proteome</keyword>
<protein>
    <submittedName>
        <fullName evidence="1">Uncharacterized protein</fullName>
    </submittedName>
</protein>
<dbReference type="AlphaFoldDB" id="A0A8S1RJW9"/>
<reference evidence="1" key="1">
    <citation type="submission" date="2021-01" db="EMBL/GenBank/DDBJ databases">
        <authorList>
            <consortium name="Genoscope - CEA"/>
            <person name="William W."/>
        </authorList>
    </citation>
    <scope>NUCLEOTIDE SEQUENCE</scope>
</reference>
<accession>A0A8S1RJW9</accession>
<organism evidence="1 2">
    <name type="scientific">Paramecium sonneborni</name>
    <dbReference type="NCBI Taxonomy" id="65129"/>
    <lineage>
        <taxon>Eukaryota</taxon>
        <taxon>Sar</taxon>
        <taxon>Alveolata</taxon>
        <taxon>Ciliophora</taxon>
        <taxon>Intramacronucleata</taxon>
        <taxon>Oligohymenophorea</taxon>
        <taxon>Peniculida</taxon>
        <taxon>Parameciidae</taxon>
        <taxon>Paramecium</taxon>
    </lineage>
</organism>
<proteinExistence type="predicted"/>